<sequence>MKKQILSRRVQDIKAYLKTSYAKIENYDESLVRIIIDKIIVHDDYMEIEFKTGNKIEVKK</sequence>
<reference evidence="1 2" key="1">
    <citation type="submission" date="2018-11" db="EMBL/GenBank/DDBJ databases">
        <title>Genome sequencing and assembly of Anaerosphaera sp. nov., GS7-6-2.</title>
        <authorList>
            <person name="Rettenmaier R."/>
            <person name="Liebl W."/>
            <person name="Zverlov V."/>
        </authorList>
    </citation>
    <scope>NUCLEOTIDE SEQUENCE [LARGE SCALE GENOMIC DNA]</scope>
    <source>
        <strain evidence="1 2">GS7-6-2</strain>
    </source>
</reference>
<comment type="caution">
    <text evidence="1">The sequence shown here is derived from an EMBL/GenBank/DDBJ whole genome shotgun (WGS) entry which is preliminary data.</text>
</comment>
<accession>A0A437SAG9</accession>
<gene>
    <name evidence="1" type="ORF">EF514_01165</name>
</gene>
<dbReference type="AlphaFoldDB" id="A0A437SAG9"/>
<evidence type="ECO:0000313" key="1">
    <source>
        <dbReference type="EMBL" id="RVU55851.1"/>
    </source>
</evidence>
<dbReference type="EMBL" id="RLIH01000001">
    <property type="protein sequence ID" value="RVU55851.1"/>
    <property type="molecule type" value="Genomic_DNA"/>
</dbReference>
<evidence type="ECO:0000313" key="2">
    <source>
        <dbReference type="Proteomes" id="UP000288812"/>
    </source>
</evidence>
<dbReference type="RefSeq" id="WP_164845513.1">
    <property type="nucleotide sequence ID" value="NZ_RLIH01000001.1"/>
</dbReference>
<proteinExistence type="predicted"/>
<organism evidence="1 2">
    <name type="scientific">Anaerosphaera multitolerans</name>
    <dbReference type="NCBI Taxonomy" id="2487351"/>
    <lineage>
        <taxon>Bacteria</taxon>
        <taxon>Bacillati</taxon>
        <taxon>Bacillota</taxon>
        <taxon>Tissierellia</taxon>
        <taxon>Tissierellales</taxon>
        <taxon>Peptoniphilaceae</taxon>
        <taxon>Anaerosphaera</taxon>
    </lineage>
</organism>
<protein>
    <recommendedName>
        <fullName evidence="3">Integrase</fullName>
    </recommendedName>
</protein>
<evidence type="ECO:0008006" key="3">
    <source>
        <dbReference type="Google" id="ProtNLM"/>
    </source>
</evidence>
<dbReference type="Proteomes" id="UP000288812">
    <property type="component" value="Unassembled WGS sequence"/>
</dbReference>
<keyword evidence="2" id="KW-1185">Reference proteome</keyword>
<name>A0A437SAG9_9FIRM</name>